<dbReference type="Pfam" id="PF01399">
    <property type="entry name" value="PCI"/>
    <property type="match status" value="1"/>
</dbReference>
<dbReference type="InterPro" id="IPR000717">
    <property type="entry name" value="PCI_dom"/>
</dbReference>
<dbReference type="GO" id="GO:0006511">
    <property type="term" value="P:ubiquitin-dependent protein catabolic process"/>
    <property type="evidence" value="ECO:0007669"/>
    <property type="project" value="TreeGrafter"/>
</dbReference>
<accession>A0A7R8CYA7</accession>
<dbReference type="PANTHER" id="PTHR10758">
    <property type="entry name" value="26S PROTEASOME NON-ATPASE REGULATORY SUBUNIT 3/COP9 SIGNALOSOME COMPLEX SUBUNIT 3"/>
    <property type="match status" value="1"/>
</dbReference>
<evidence type="ECO:0000313" key="10">
    <source>
        <dbReference type="EMBL" id="CAF2939761.1"/>
    </source>
</evidence>
<comment type="similarity">
    <text evidence="3">Belongs to the CSN3 family.</text>
</comment>
<proteinExistence type="inferred from homology"/>
<feature type="region of interest" description="Disordered" evidence="8">
    <location>
        <begin position="413"/>
        <end position="441"/>
    </location>
</feature>
<evidence type="ECO:0000256" key="3">
    <source>
        <dbReference type="ARBA" id="ARBA00007084"/>
    </source>
</evidence>
<evidence type="ECO:0000256" key="7">
    <source>
        <dbReference type="ARBA" id="ARBA00023242"/>
    </source>
</evidence>
<evidence type="ECO:0000256" key="6">
    <source>
        <dbReference type="ARBA" id="ARBA00022790"/>
    </source>
</evidence>
<dbReference type="SUPFAM" id="SSF46785">
    <property type="entry name" value="Winged helix' DNA-binding domain"/>
    <property type="match status" value="1"/>
</dbReference>
<dbReference type="InterPro" id="IPR036390">
    <property type="entry name" value="WH_DNA-bd_sf"/>
</dbReference>
<reference evidence="10" key="1">
    <citation type="submission" date="2021-02" db="EMBL/GenBank/DDBJ databases">
        <authorList>
            <person name="Bekaert M."/>
        </authorList>
    </citation>
    <scope>NUCLEOTIDE SEQUENCE</scope>
    <source>
        <strain evidence="10">IoA-00</strain>
    </source>
</reference>
<dbReference type="PANTHER" id="PTHR10758:SF1">
    <property type="entry name" value="COP9 SIGNALOSOME COMPLEX SUBUNIT 3"/>
    <property type="match status" value="1"/>
</dbReference>
<dbReference type="SMART" id="SM00088">
    <property type="entry name" value="PINT"/>
    <property type="match status" value="1"/>
</dbReference>
<dbReference type="EMBL" id="HG994584">
    <property type="protein sequence ID" value="CAF2939761.1"/>
    <property type="molecule type" value="Genomic_DNA"/>
</dbReference>
<gene>
    <name evidence="10" type="ORF">LSAA_10357</name>
</gene>
<organism evidence="10 11">
    <name type="scientific">Lepeophtheirus salmonis</name>
    <name type="common">Salmon louse</name>
    <name type="synonym">Caligus salmonis</name>
    <dbReference type="NCBI Taxonomy" id="72036"/>
    <lineage>
        <taxon>Eukaryota</taxon>
        <taxon>Metazoa</taxon>
        <taxon>Ecdysozoa</taxon>
        <taxon>Arthropoda</taxon>
        <taxon>Crustacea</taxon>
        <taxon>Multicrustacea</taxon>
        <taxon>Hexanauplia</taxon>
        <taxon>Copepoda</taxon>
        <taxon>Siphonostomatoida</taxon>
        <taxon>Caligidae</taxon>
        <taxon>Lepeophtheirus</taxon>
    </lineage>
</organism>
<dbReference type="Gene3D" id="1.25.40.570">
    <property type="match status" value="1"/>
</dbReference>
<feature type="compositionally biased region" description="Polar residues" evidence="8">
    <location>
        <begin position="423"/>
        <end position="434"/>
    </location>
</feature>
<evidence type="ECO:0000259" key="9">
    <source>
        <dbReference type="PROSITE" id="PS50250"/>
    </source>
</evidence>
<dbReference type="PROSITE" id="PS50250">
    <property type="entry name" value="PCI"/>
    <property type="match status" value="1"/>
</dbReference>
<feature type="domain" description="PCI" evidence="9">
    <location>
        <begin position="191"/>
        <end position="362"/>
    </location>
</feature>
<dbReference type="AlphaFoldDB" id="A0A7R8CYA7"/>
<dbReference type="OrthoDB" id="29061at2759"/>
<evidence type="ECO:0000256" key="5">
    <source>
        <dbReference type="ARBA" id="ARBA00022490"/>
    </source>
</evidence>
<sequence length="441" mass="49124">MALEQFENMVKGLSDQSSFGELVDYLNKTGESVLTRNLGGLDALLDSLDFTEHSLGVIAVLSAKLQANADVSLDRISSFIMQSNPEQISFSPLSFASLVRLYGEECMRRQVPITAIQVLIKAIHNSQPQETTLTSLHAELCKLCLASKCLTPALPFLDLDYQDISEECASDSRYLLLFYYYGAMIYAANKNFGRALYFLEAVVTVPSSVISHIMFEAYKKYLLISLLIPDPSKDQQKLPKYTSPVINKFMKILCAPYHDIFSAFFTNKSDDLQDAIHKHSDTFTTDSNMGLIQQVVEAQIKMNIKRLTKTFLTLSLQDVASRVGIRSSADAERKLVEMIEEGSIQAHISQKDGMVRFDSNSEHFESVNMLQKLETNINNCINLDKQILLMDDEIILNPSFVRKSVLSSRELGEADDASMPSGGKTSSNFVSSGSKVPGYSM</sequence>
<dbReference type="Pfam" id="PF22788">
    <property type="entry name" value="COP9_hel_rpt"/>
    <property type="match status" value="1"/>
</dbReference>
<protein>
    <recommendedName>
        <fullName evidence="4">COP9 signalosome complex subunit 3</fullName>
    </recommendedName>
</protein>
<dbReference type="GO" id="GO:0005737">
    <property type="term" value="C:cytoplasm"/>
    <property type="evidence" value="ECO:0007669"/>
    <property type="project" value="UniProtKB-SubCell"/>
</dbReference>
<keyword evidence="7" id="KW-0539">Nucleus</keyword>
<name>A0A7R8CYA7_LEPSM</name>
<evidence type="ECO:0000256" key="4">
    <source>
        <dbReference type="ARBA" id="ARBA00014878"/>
    </source>
</evidence>
<comment type="subcellular location">
    <subcellularLocation>
        <location evidence="2">Cytoplasm</location>
    </subcellularLocation>
    <subcellularLocation>
        <location evidence="1">Nucleus</location>
    </subcellularLocation>
</comment>
<keyword evidence="6" id="KW-0736">Signalosome</keyword>
<keyword evidence="11" id="KW-1185">Reference proteome</keyword>
<evidence type="ECO:0000256" key="1">
    <source>
        <dbReference type="ARBA" id="ARBA00004123"/>
    </source>
</evidence>
<dbReference type="InterPro" id="IPR055089">
    <property type="entry name" value="COP9_N"/>
</dbReference>
<dbReference type="InterPro" id="IPR050756">
    <property type="entry name" value="CSN3"/>
</dbReference>
<dbReference type="Proteomes" id="UP000675881">
    <property type="component" value="Chromosome 5"/>
</dbReference>
<keyword evidence="5" id="KW-0963">Cytoplasm</keyword>
<evidence type="ECO:0000313" key="11">
    <source>
        <dbReference type="Proteomes" id="UP000675881"/>
    </source>
</evidence>
<evidence type="ECO:0000256" key="2">
    <source>
        <dbReference type="ARBA" id="ARBA00004496"/>
    </source>
</evidence>
<dbReference type="GO" id="GO:0008180">
    <property type="term" value="C:COP9 signalosome"/>
    <property type="evidence" value="ECO:0007669"/>
    <property type="project" value="UniProtKB-KW"/>
</dbReference>
<evidence type="ECO:0000256" key="8">
    <source>
        <dbReference type="SAM" id="MobiDB-lite"/>
    </source>
</evidence>